<evidence type="ECO:0000313" key="4">
    <source>
        <dbReference type="Proteomes" id="UP001167160"/>
    </source>
</evidence>
<feature type="region of interest" description="Disordered" evidence="1">
    <location>
        <begin position="81"/>
        <end position="119"/>
    </location>
</feature>
<evidence type="ECO:0000259" key="2">
    <source>
        <dbReference type="PROSITE" id="PS50943"/>
    </source>
</evidence>
<dbReference type="Proteomes" id="UP001167160">
    <property type="component" value="Unassembled WGS sequence"/>
</dbReference>
<reference evidence="3" key="1">
    <citation type="journal article" date="2023" name="Int. J. Syst. Evol. Microbiol.">
        <title>Streptomyces meridianus sp. nov. isolated from brackish water of the Tagus estuary in Alcochete, Portugal.</title>
        <authorList>
            <person name="Santos J.D.N."/>
            <person name="Klimek D."/>
            <person name="Calusinska M."/>
            <person name="Lobo Da Cunha A."/>
            <person name="Catita J."/>
            <person name="Goncalves H."/>
            <person name="Gonzalez I."/>
            <person name="Reyes F."/>
            <person name="Lage O.M."/>
        </authorList>
    </citation>
    <scope>NUCLEOTIDE SEQUENCE</scope>
    <source>
        <strain evidence="3">MTZ3.1</strain>
    </source>
</reference>
<comment type="caution">
    <text evidence="3">The sequence shown here is derived from an EMBL/GenBank/DDBJ whole genome shotgun (WGS) entry which is preliminary data.</text>
</comment>
<dbReference type="RefSeq" id="WP_251409094.1">
    <property type="nucleotide sequence ID" value="NZ_JAMQGM010000007.1"/>
</dbReference>
<name>A0ABT0X1B3_9ACTN</name>
<sequence>MRAALAAWDFGQVSLLVRQHGSLRQEDIVHLTGLSQASLSLVESGKRRLTNLDKIIDFLSGLSVPADLVPRPLREHNHFFQQPVRSDREGLPYGRSTTAPRGPGTRGMSPSTARGAEDPSDAQVLEALPSLSRVIASYDVPDDGPARPLFELEASVHRMTALRLSAQYVDLAQQVPDLLGELSRVRQLARSGERARVAGLLVEAYRATDALAFKFGASDLSARLIELMRWAASETEDPLTASAVAYVRTETFFAARAHAAGLRALENAIDEAPAQSNDQATAARGSLHMRAAVIAARAGDTDAAQTHLVAARELGKGLREGIYRGTAFGPSSVRIHQVSVAVSLGDGHVPRALEAAQGWAPDEREMPAERRSGFYIELALAQLQAQRDDDAFASLNAARRIAPQHTRAHPWVRQATRKLCRRRSVEPALSQFAEWCNVTRSADE</sequence>
<organism evidence="3 4">
    <name type="scientific">Streptomyces meridianus</name>
    <dbReference type="NCBI Taxonomy" id="2938945"/>
    <lineage>
        <taxon>Bacteria</taxon>
        <taxon>Bacillati</taxon>
        <taxon>Actinomycetota</taxon>
        <taxon>Actinomycetes</taxon>
        <taxon>Kitasatosporales</taxon>
        <taxon>Streptomycetaceae</taxon>
        <taxon>Streptomyces</taxon>
    </lineage>
</organism>
<dbReference type="PROSITE" id="PS50943">
    <property type="entry name" value="HTH_CROC1"/>
    <property type="match status" value="1"/>
</dbReference>
<accession>A0ABT0X1B3</accession>
<proteinExistence type="predicted"/>
<dbReference type="SUPFAM" id="SSF47413">
    <property type="entry name" value="lambda repressor-like DNA-binding domains"/>
    <property type="match status" value="1"/>
</dbReference>
<dbReference type="InterPro" id="IPR010982">
    <property type="entry name" value="Lambda_DNA-bd_dom_sf"/>
</dbReference>
<dbReference type="EMBL" id="JAMQGM010000007">
    <property type="protein sequence ID" value="MCM2576343.1"/>
    <property type="molecule type" value="Genomic_DNA"/>
</dbReference>
<protein>
    <submittedName>
        <fullName evidence="3">Transcriptional regulator</fullName>
    </submittedName>
</protein>
<gene>
    <name evidence="3" type="ORF">M1E25_03055</name>
</gene>
<feature type="domain" description="HTH cro/C1-type" evidence="2">
    <location>
        <begin position="25"/>
        <end position="69"/>
    </location>
</feature>
<keyword evidence="4" id="KW-1185">Reference proteome</keyword>
<evidence type="ECO:0000313" key="3">
    <source>
        <dbReference type="EMBL" id="MCM2576343.1"/>
    </source>
</evidence>
<dbReference type="InterPro" id="IPR001387">
    <property type="entry name" value="Cro/C1-type_HTH"/>
</dbReference>
<evidence type="ECO:0000256" key="1">
    <source>
        <dbReference type="SAM" id="MobiDB-lite"/>
    </source>
</evidence>